<reference evidence="4" key="2">
    <citation type="submission" date="2023-02" db="EMBL/GenBank/DDBJ databases">
        <authorList>
            <consortium name="DOE Joint Genome Institute"/>
            <person name="Mondo S.J."/>
            <person name="Chang Y."/>
            <person name="Wang Y."/>
            <person name="Ahrendt S."/>
            <person name="Andreopoulos W."/>
            <person name="Barry K."/>
            <person name="Beard J."/>
            <person name="Benny G.L."/>
            <person name="Blankenship S."/>
            <person name="Bonito G."/>
            <person name="Cuomo C."/>
            <person name="Desiro A."/>
            <person name="Gervers K.A."/>
            <person name="Hundley H."/>
            <person name="Kuo A."/>
            <person name="LaButti K."/>
            <person name="Lang B.F."/>
            <person name="Lipzen A."/>
            <person name="O'Donnell K."/>
            <person name="Pangilinan J."/>
            <person name="Reynolds N."/>
            <person name="Sandor L."/>
            <person name="Smith M.W."/>
            <person name="Tsang A."/>
            <person name="Grigoriev I.V."/>
            <person name="Stajich J.E."/>
            <person name="Spatafora J.W."/>
        </authorList>
    </citation>
    <scope>NUCLEOTIDE SEQUENCE</scope>
    <source>
        <strain evidence="4">RSA 2281</strain>
    </source>
</reference>
<evidence type="ECO:0000256" key="3">
    <source>
        <dbReference type="SAM" id="SignalP"/>
    </source>
</evidence>
<feature type="binding site" evidence="1">
    <location>
        <position position="195"/>
    </location>
    <ligand>
        <name>Mn(2+)</name>
        <dbReference type="ChEBI" id="CHEBI:29035"/>
        <label>1</label>
    </ligand>
</feature>
<dbReference type="GO" id="GO:0033389">
    <property type="term" value="P:putrescine biosynthetic process from arginine, via agmatine"/>
    <property type="evidence" value="ECO:0007669"/>
    <property type="project" value="TreeGrafter"/>
</dbReference>
<dbReference type="PANTHER" id="PTHR11358:SF30">
    <property type="entry name" value="AGMATINASE 1-RELATED"/>
    <property type="match status" value="1"/>
</dbReference>
<sequence>MNLSTALFIVATAITASGVSVRARTSQVSFTPKVKPISYPTAAEGVFSGIGTFAHFPYVDCFRNESINYDTAILAPFDTATIYRPGTCFNPSGICEGSRRTILAGGYNVPQKVNPFTSLAVVLDTGDIAMTPYDNEVAIRQLQLGHQDLLHRTPADISRSSFPRVITLGGDHTITLPILRALNSAYGPASVIHFDSHSDTWYDTTSVGGASREIAGINHGTYFYGASKEGLIKKGNSFHAGIRTTLNGPEDYEVDEEIGFEIVEAREIDGIGTKGVIEHIRNCVGDNLVYLSIDIDTLDPSFAPTTGTPESDGWSTRELRRGVSGLAGLNLIGADIVEVSPPFDDNGQITAIAAADLVYEVLSLMVRFPVLLEEVE</sequence>
<name>A0AAD5PHY1_9FUNG</name>
<dbReference type="SUPFAM" id="SSF52768">
    <property type="entry name" value="Arginase/deacetylase"/>
    <property type="match status" value="1"/>
</dbReference>
<dbReference type="GO" id="GO:0008783">
    <property type="term" value="F:agmatinase activity"/>
    <property type="evidence" value="ECO:0007669"/>
    <property type="project" value="TreeGrafter"/>
</dbReference>
<gene>
    <name evidence="4" type="ORF">BDA99DRAFT_546267</name>
</gene>
<feature type="binding site" evidence="1">
    <location>
        <position position="296"/>
    </location>
    <ligand>
        <name>Mn(2+)</name>
        <dbReference type="ChEBI" id="CHEBI:29035"/>
        <label>1</label>
    </ligand>
</feature>
<dbReference type="EMBL" id="JAIXMP010000008">
    <property type="protein sequence ID" value="KAI9269119.1"/>
    <property type="molecule type" value="Genomic_DNA"/>
</dbReference>
<feature type="signal peptide" evidence="3">
    <location>
        <begin position="1"/>
        <end position="18"/>
    </location>
</feature>
<evidence type="ECO:0000313" key="5">
    <source>
        <dbReference type="Proteomes" id="UP001209540"/>
    </source>
</evidence>
<evidence type="ECO:0000256" key="2">
    <source>
        <dbReference type="PROSITE-ProRule" id="PRU00742"/>
    </source>
</evidence>
<dbReference type="PIRSF" id="PIRSF036979">
    <property type="entry name" value="Arginase"/>
    <property type="match status" value="1"/>
</dbReference>
<feature type="binding site" evidence="1">
    <location>
        <position position="199"/>
    </location>
    <ligand>
        <name>Mn(2+)</name>
        <dbReference type="ChEBI" id="CHEBI:29035"/>
        <label>1</label>
    </ligand>
</feature>
<comment type="similarity">
    <text evidence="2">Belongs to the arginase family.</text>
</comment>
<feature type="chain" id="PRO_5041900753" evidence="3">
    <location>
        <begin position="19"/>
        <end position="376"/>
    </location>
</feature>
<dbReference type="CDD" id="cd11592">
    <property type="entry name" value="Agmatinase_PAH"/>
    <property type="match status" value="1"/>
</dbReference>
<keyword evidence="5" id="KW-1185">Reference proteome</keyword>
<dbReference type="InterPro" id="IPR006035">
    <property type="entry name" value="Ureohydrolase"/>
</dbReference>
<dbReference type="Proteomes" id="UP001209540">
    <property type="component" value="Unassembled WGS sequence"/>
</dbReference>
<proteinExistence type="inferred from homology"/>
<dbReference type="PRINTS" id="PR00116">
    <property type="entry name" value="ARGINASE"/>
</dbReference>
<comment type="caution">
    <text evidence="4">The sequence shown here is derived from an EMBL/GenBank/DDBJ whole genome shotgun (WGS) entry which is preliminary data.</text>
</comment>
<keyword evidence="3" id="KW-0732">Signal</keyword>
<dbReference type="PANTHER" id="PTHR11358">
    <property type="entry name" value="ARGINASE/AGMATINASE"/>
    <property type="match status" value="1"/>
</dbReference>
<dbReference type="Pfam" id="PF00491">
    <property type="entry name" value="Arginase"/>
    <property type="match status" value="1"/>
</dbReference>
<organism evidence="4 5">
    <name type="scientific">Phascolomyces articulosus</name>
    <dbReference type="NCBI Taxonomy" id="60185"/>
    <lineage>
        <taxon>Eukaryota</taxon>
        <taxon>Fungi</taxon>
        <taxon>Fungi incertae sedis</taxon>
        <taxon>Mucoromycota</taxon>
        <taxon>Mucoromycotina</taxon>
        <taxon>Mucoromycetes</taxon>
        <taxon>Mucorales</taxon>
        <taxon>Lichtheimiaceae</taxon>
        <taxon>Phascolomyces</taxon>
    </lineage>
</organism>
<keyword evidence="1" id="KW-0464">Manganese</keyword>
<accession>A0AAD5PHY1</accession>
<comment type="cofactor">
    <cofactor evidence="1">
        <name>Mn(2+)</name>
        <dbReference type="ChEBI" id="CHEBI:29035"/>
    </cofactor>
    <text evidence="1">Binds 2 manganese ions per subunit.</text>
</comment>
<keyword evidence="1" id="KW-0479">Metal-binding</keyword>
<evidence type="ECO:0000256" key="1">
    <source>
        <dbReference type="PIRSR" id="PIRSR036979-1"/>
    </source>
</evidence>
<dbReference type="GO" id="GO:0046872">
    <property type="term" value="F:metal ion binding"/>
    <property type="evidence" value="ECO:0007669"/>
    <property type="project" value="UniProtKB-KW"/>
</dbReference>
<reference evidence="4" key="1">
    <citation type="journal article" date="2022" name="IScience">
        <title>Evolution of zygomycete secretomes and the origins of terrestrial fungal ecologies.</title>
        <authorList>
            <person name="Chang Y."/>
            <person name="Wang Y."/>
            <person name="Mondo S."/>
            <person name="Ahrendt S."/>
            <person name="Andreopoulos W."/>
            <person name="Barry K."/>
            <person name="Beard J."/>
            <person name="Benny G.L."/>
            <person name="Blankenship S."/>
            <person name="Bonito G."/>
            <person name="Cuomo C."/>
            <person name="Desiro A."/>
            <person name="Gervers K.A."/>
            <person name="Hundley H."/>
            <person name="Kuo A."/>
            <person name="LaButti K."/>
            <person name="Lang B.F."/>
            <person name="Lipzen A."/>
            <person name="O'Donnell K."/>
            <person name="Pangilinan J."/>
            <person name="Reynolds N."/>
            <person name="Sandor L."/>
            <person name="Smith M.E."/>
            <person name="Tsang A."/>
            <person name="Grigoriev I.V."/>
            <person name="Stajich J.E."/>
            <person name="Spatafora J.W."/>
        </authorList>
    </citation>
    <scope>NUCLEOTIDE SEQUENCE</scope>
    <source>
        <strain evidence="4">RSA 2281</strain>
    </source>
</reference>
<feature type="binding site" evidence="1">
    <location>
        <position position="294"/>
    </location>
    <ligand>
        <name>Mn(2+)</name>
        <dbReference type="ChEBI" id="CHEBI:29035"/>
        <label>1</label>
    </ligand>
</feature>
<feature type="binding site" evidence="1">
    <location>
        <position position="197"/>
    </location>
    <ligand>
        <name>Mn(2+)</name>
        <dbReference type="ChEBI" id="CHEBI:29035"/>
        <label>1</label>
    </ligand>
</feature>
<feature type="binding site" evidence="1">
    <location>
        <position position="172"/>
    </location>
    <ligand>
        <name>Mn(2+)</name>
        <dbReference type="ChEBI" id="CHEBI:29035"/>
        <label>1</label>
    </ligand>
</feature>
<dbReference type="AlphaFoldDB" id="A0AAD5PHY1"/>
<dbReference type="Gene3D" id="3.40.800.10">
    <property type="entry name" value="Ureohydrolase domain"/>
    <property type="match status" value="1"/>
</dbReference>
<dbReference type="PROSITE" id="PS51409">
    <property type="entry name" value="ARGINASE_2"/>
    <property type="match status" value="1"/>
</dbReference>
<dbReference type="InterPro" id="IPR023696">
    <property type="entry name" value="Ureohydrolase_dom_sf"/>
</dbReference>
<protein>
    <submittedName>
        <fullName evidence="4">Agmatinase</fullName>
    </submittedName>
</protein>
<evidence type="ECO:0000313" key="4">
    <source>
        <dbReference type="EMBL" id="KAI9269119.1"/>
    </source>
</evidence>